<sequence length="366" mass="42193">MLSVKSSEISKNLYINCEKYPSGSFVFVISFEIDCKRFLIKFVSITLTNCKSFLTNCKSSLVKAVYTKTSALAINHEDTAIPYVFIQVSTAAFMFTSINQKLEEYLLPAILKLQRDEIHQYVFYNTIQVSQEVIDKFGKYDSLPNQYLEDISDAYQITAACMISDINKDQISSIKFEAETTHIIPQHTIPFLIAIYETSQDFITQHEQLSDIQLYEDEQDKQNGNINNIELDVEDDESIPNDYIVETEFFKCETKYITDSKVCYTINWKEGHIKWNISTKSFTSVVNLFLQKINQNRSTKLSGPRLFNKENSPFILNNPNKQTKPKGRPKGTKRLKASHEKEKCTQYKCGNCGDLGHNKRNCNILR</sequence>
<dbReference type="Proteomes" id="UP000018888">
    <property type="component" value="Unassembled WGS sequence"/>
</dbReference>
<keyword evidence="1" id="KW-0863">Zinc-finger</keyword>
<accession>A0A2P4Q7W9</accession>
<evidence type="ECO:0000313" key="5">
    <source>
        <dbReference type="Proteomes" id="UP000018888"/>
    </source>
</evidence>
<evidence type="ECO:0000259" key="3">
    <source>
        <dbReference type="PROSITE" id="PS50158"/>
    </source>
</evidence>
<evidence type="ECO:0000256" key="1">
    <source>
        <dbReference type="PROSITE-ProRule" id="PRU00047"/>
    </source>
</evidence>
<keyword evidence="5" id="KW-1185">Reference proteome</keyword>
<keyword evidence="1" id="KW-0479">Metal-binding</keyword>
<dbReference type="EMBL" id="AUPC02000079">
    <property type="protein sequence ID" value="POG73722.1"/>
    <property type="molecule type" value="Genomic_DNA"/>
</dbReference>
<keyword evidence="1" id="KW-0862">Zinc</keyword>
<dbReference type="VEuPathDB" id="FungiDB:RhiirFUN_005639"/>
<dbReference type="InterPro" id="IPR001878">
    <property type="entry name" value="Znf_CCHC"/>
</dbReference>
<organism evidence="4 5">
    <name type="scientific">Rhizophagus irregularis (strain DAOM 181602 / DAOM 197198 / MUCL 43194)</name>
    <name type="common">Arbuscular mycorrhizal fungus</name>
    <name type="synonym">Glomus intraradices</name>
    <dbReference type="NCBI Taxonomy" id="747089"/>
    <lineage>
        <taxon>Eukaryota</taxon>
        <taxon>Fungi</taxon>
        <taxon>Fungi incertae sedis</taxon>
        <taxon>Mucoromycota</taxon>
        <taxon>Glomeromycotina</taxon>
        <taxon>Glomeromycetes</taxon>
        <taxon>Glomerales</taxon>
        <taxon>Glomeraceae</taxon>
        <taxon>Rhizophagus</taxon>
    </lineage>
</organism>
<feature type="domain" description="CCHC-type" evidence="3">
    <location>
        <begin position="348"/>
        <end position="362"/>
    </location>
</feature>
<reference evidence="4 5" key="2">
    <citation type="journal article" date="2018" name="New Phytol.">
        <title>High intraspecific genome diversity in the model arbuscular mycorrhizal symbiont Rhizophagus irregularis.</title>
        <authorList>
            <person name="Chen E.C.H."/>
            <person name="Morin E."/>
            <person name="Beaudet D."/>
            <person name="Noel J."/>
            <person name="Yildirir G."/>
            <person name="Ndikumana S."/>
            <person name="Charron P."/>
            <person name="St-Onge C."/>
            <person name="Giorgi J."/>
            <person name="Kruger M."/>
            <person name="Marton T."/>
            <person name="Ropars J."/>
            <person name="Grigoriev I.V."/>
            <person name="Hainaut M."/>
            <person name="Henrissat B."/>
            <person name="Roux C."/>
            <person name="Martin F."/>
            <person name="Corradi N."/>
        </authorList>
    </citation>
    <scope>NUCLEOTIDE SEQUENCE [LARGE SCALE GENOMIC DNA]</scope>
    <source>
        <strain evidence="4 5">DAOM 197198</strain>
    </source>
</reference>
<comment type="caution">
    <text evidence="4">The sequence shown here is derived from an EMBL/GenBank/DDBJ whole genome shotgun (WGS) entry which is preliminary data.</text>
</comment>
<dbReference type="PROSITE" id="PS50158">
    <property type="entry name" value="ZF_CCHC"/>
    <property type="match status" value="1"/>
</dbReference>
<name>A0A2P4Q7W9_RHIID</name>
<proteinExistence type="predicted"/>
<gene>
    <name evidence="4" type="ORF">GLOIN_2v1874116</name>
</gene>
<dbReference type="GO" id="GO:0008270">
    <property type="term" value="F:zinc ion binding"/>
    <property type="evidence" value="ECO:0007669"/>
    <property type="project" value="UniProtKB-KW"/>
</dbReference>
<feature type="compositionally biased region" description="Polar residues" evidence="2">
    <location>
        <begin position="313"/>
        <end position="322"/>
    </location>
</feature>
<dbReference type="AlphaFoldDB" id="A0A2P4Q7W9"/>
<evidence type="ECO:0000313" key="4">
    <source>
        <dbReference type="EMBL" id="POG73722.1"/>
    </source>
</evidence>
<feature type="compositionally biased region" description="Basic residues" evidence="2">
    <location>
        <begin position="323"/>
        <end position="336"/>
    </location>
</feature>
<protein>
    <recommendedName>
        <fullName evidence="3">CCHC-type domain-containing protein</fullName>
    </recommendedName>
</protein>
<evidence type="ECO:0000256" key="2">
    <source>
        <dbReference type="SAM" id="MobiDB-lite"/>
    </source>
</evidence>
<dbReference type="GO" id="GO:0003676">
    <property type="term" value="F:nucleic acid binding"/>
    <property type="evidence" value="ECO:0007669"/>
    <property type="project" value="InterPro"/>
</dbReference>
<reference evidence="4 5" key="1">
    <citation type="journal article" date="2013" name="Proc. Natl. Acad. Sci. U.S.A.">
        <title>Genome of an arbuscular mycorrhizal fungus provides insight into the oldest plant symbiosis.</title>
        <authorList>
            <person name="Tisserant E."/>
            <person name="Malbreil M."/>
            <person name="Kuo A."/>
            <person name="Kohler A."/>
            <person name="Symeonidi A."/>
            <person name="Balestrini R."/>
            <person name="Charron P."/>
            <person name="Duensing N."/>
            <person name="Frei Dit Frey N."/>
            <person name="Gianinazzi-Pearson V."/>
            <person name="Gilbert L.B."/>
            <person name="Handa Y."/>
            <person name="Herr J.R."/>
            <person name="Hijri M."/>
            <person name="Koul R."/>
            <person name="Kawaguchi M."/>
            <person name="Krajinski F."/>
            <person name="Lammers P.J."/>
            <person name="Masclaux F.G."/>
            <person name="Murat C."/>
            <person name="Morin E."/>
            <person name="Ndikumana S."/>
            <person name="Pagni M."/>
            <person name="Petitpierre D."/>
            <person name="Requena N."/>
            <person name="Rosikiewicz P."/>
            <person name="Riley R."/>
            <person name="Saito K."/>
            <person name="San Clemente H."/>
            <person name="Shapiro H."/>
            <person name="van Tuinen D."/>
            <person name="Becard G."/>
            <person name="Bonfante P."/>
            <person name="Paszkowski U."/>
            <person name="Shachar-Hill Y.Y."/>
            <person name="Tuskan G.A."/>
            <person name="Young P.W."/>
            <person name="Sanders I.R."/>
            <person name="Henrissat B."/>
            <person name="Rensing S.A."/>
            <person name="Grigoriev I.V."/>
            <person name="Corradi N."/>
            <person name="Roux C."/>
            <person name="Martin F."/>
        </authorList>
    </citation>
    <scope>NUCLEOTIDE SEQUENCE [LARGE SCALE GENOMIC DNA]</scope>
    <source>
        <strain evidence="4 5">DAOM 197198</strain>
    </source>
</reference>
<feature type="region of interest" description="Disordered" evidence="2">
    <location>
        <begin position="313"/>
        <end position="337"/>
    </location>
</feature>